<protein>
    <submittedName>
        <fullName evidence="1">Uncharacterized protein</fullName>
    </submittedName>
</protein>
<accession>A0ACC2TWY0</accession>
<evidence type="ECO:0000313" key="1">
    <source>
        <dbReference type="EMBL" id="KAJ9078990.1"/>
    </source>
</evidence>
<gene>
    <name evidence="1" type="ORF">DSO57_1001203</name>
</gene>
<reference evidence="1" key="1">
    <citation type="submission" date="2022-04" db="EMBL/GenBank/DDBJ databases">
        <title>Genome of the entomopathogenic fungus Entomophthora muscae.</title>
        <authorList>
            <person name="Elya C."/>
            <person name="Lovett B.R."/>
            <person name="Lee E."/>
            <person name="Macias A.M."/>
            <person name="Hajek A.E."/>
            <person name="De Bivort B.L."/>
            <person name="Kasson M.T."/>
            <person name="De Fine Licht H.H."/>
            <person name="Stajich J.E."/>
        </authorList>
    </citation>
    <scope>NUCLEOTIDE SEQUENCE</scope>
    <source>
        <strain evidence="1">Berkeley</strain>
    </source>
</reference>
<dbReference type="EMBL" id="QTSX02002132">
    <property type="protein sequence ID" value="KAJ9078990.1"/>
    <property type="molecule type" value="Genomic_DNA"/>
</dbReference>
<organism evidence="1 2">
    <name type="scientific">Entomophthora muscae</name>
    <dbReference type="NCBI Taxonomy" id="34485"/>
    <lineage>
        <taxon>Eukaryota</taxon>
        <taxon>Fungi</taxon>
        <taxon>Fungi incertae sedis</taxon>
        <taxon>Zoopagomycota</taxon>
        <taxon>Entomophthoromycotina</taxon>
        <taxon>Entomophthoromycetes</taxon>
        <taxon>Entomophthorales</taxon>
        <taxon>Entomophthoraceae</taxon>
        <taxon>Entomophthora</taxon>
    </lineage>
</organism>
<keyword evidence="2" id="KW-1185">Reference proteome</keyword>
<evidence type="ECO:0000313" key="2">
    <source>
        <dbReference type="Proteomes" id="UP001165960"/>
    </source>
</evidence>
<proteinExistence type="predicted"/>
<dbReference type="Proteomes" id="UP001165960">
    <property type="component" value="Unassembled WGS sequence"/>
</dbReference>
<name>A0ACC2TWY0_9FUNG</name>
<sequence length="276" mass="29800">MKTQSILCFLGVVMGHSNMLSPAPRGNVQYTGYCSKGWGCEGVCDSPKEASPFNSPYNPKKVVRRGEKIQVKWLRQNHPGGFVRLAFTSMANSNDAGAFVPAKYACYESHCGEDHHDDFLGNLNGPGFGECWTEVTIPTSLPDGPITLQWTWFGGGVLFADQEAGFANYVSCSDMQLLGGAPQTSDAAAPTFEGGDPANPGTNQCRYWTSNVVGECPNGAEKKRSAGTAPQRTVLQPACCPNHCSWPKPIQIHTHLIYTPFPIPKASASLSLRLNI</sequence>
<comment type="caution">
    <text evidence="1">The sequence shown here is derived from an EMBL/GenBank/DDBJ whole genome shotgun (WGS) entry which is preliminary data.</text>
</comment>